<gene>
    <name evidence="1" type="ORF">E0F67_11230</name>
</gene>
<dbReference type="AlphaFoldDB" id="A0A5S4T716"/>
<comment type="caution">
    <text evidence="1">The sequence shown here is derived from an EMBL/GenBank/DDBJ whole genome shotgun (WGS) entry which is preliminary data.</text>
</comment>
<sequence length="71" mass="8234">MSIKENIDKLVSMEWTESIFGQSKMKADYKRQLSKVIELDTLSNIHHNGETYAVSNQEVMYLSESKGRTHK</sequence>
<organism evidence="1 2">
    <name type="scientific">Streptococcus pyogenes</name>
    <dbReference type="NCBI Taxonomy" id="1314"/>
    <lineage>
        <taxon>Bacteria</taxon>
        <taxon>Bacillati</taxon>
        <taxon>Bacillota</taxon>
        <taxon>Bacilli</taxon>
        <taxon>Lactobacillales</taxon>
        <taxon>Streptococcaceae</taxon>
        <taxon>Streptococcus</taxon>
    </lineage>
</organism>
<evidence type="ECO:0000313" key="2">
    <source>
        <dbReference type="Proteomes" id="UP000325300"/>
    </source>
</evidence>
<proteinExistence type="predicted"/>
<feature type="non-terminal residue" evidence="1">
    <location>
        <position position="71"/>
    </location>
</feature>
<name>A0A5S4T716_STRPY</name>
<dbReference type="EMBL" id="SJLI01000393">
    <property type="protein sequence ID" value="TYK90657.1"/>
    <property type="molecule type" value="Genomic_DNA"/>
</dbReference>
<dbReference type="Proteomes" id="UP000325300">
    <property type="component" value="Unassembled WGS sequence"/>
</dbReference>
<protein>
    <submittedName>
        <fullName evidence="1">Phage resistance protein</fullName>
    </submittedName>
</protein>
<reference evidence="1 2" key="1">
    <citation type="submission" date="2019-02" db="EMBL/GenBank/DDBJ databases">
        <title>Novel genomic isolates of S. pyogenes and S. dysgalactiae subsp. equisimilis associated to necrotising fasciitis (NSTI).</title>
        <authorList>
            <person name="Barrantes I."/>
        </authorList>
    </citation>
    <scope>NUCLEOTIDE SEQUENCE [LARGE SCALE GENOMIC DNA]</scope>
    <source>
        <strain evidence="1 2">SPY5003</strain>
    </source>
</reference>
<accession>A0A5S4T716</accession>
<evidence type="ECO:0000313" key="1">
    <source>
        <dbReference type="EMBL" id="TYK90657.1"/>
    </source>
</evidence>